<name>X1S2C4_9ZZZZ</name>
<dbReference type="PANTHER" id="PTHR43513:SF1">
    <property type="entry name" value="ANAEROBIC SULFITE REDUCTASE SUBUNIT B"/>
    <property type="match status" value="1"/>
</dbReference>
<feature type="non-terminal residue" evidence="2">
    <location>
        <position position="95"/>
    </location>
</feature>
<sequence length="95" mass="10363">MTENIYAPHLVTIEKVRDEAEGVKTFTLTFKDQTVGEAFDYRPGQFGEVTVFDVGEAPISITSSPANKGYFELSVAGVGKVTRALHLKREGDLIG</sequence>
<dbReference type="EMBL" id="BARW01007394">
    <property type="protein sequence ID" value="GAI87202.1"/>
    <property type="molecule type" value="Genomic_DNA"/>
</dbReference>
<dbReference type="Gene3D" id="2.40.30.10">
    <property type="entry name" value="Translation factors"/>
    <property type="match status" value="1"/>
</dbReference>
<dbReference type="PROSITE" id="PS51384">
    <property type="entry name" value="FAD_FR"/>
    <property type="match status" value="1"/>
</dbReference>
<dbReference type="InterPro" id="IPR017927">
    <property type="entry name" value="FAD-bd_FR_type"/>
</dbReference>
<protein>
    <recommendedName>
        <fullName evidence="1">FAD-binding FR-type domain-containing protein</fullName>
    </recommendedName>
</protein>
<dbReference type="PANTHER" id="PTHR43513">
    <property type="entry name" value="DIHYDROOROTATE DEHYDROGENASE B (NAD(+)), ELECTRON TRANSFER SUBUNIT"/>
    <property type="match status" value="1"/>
</dbReference>
<dbReference type="GO" id="GO:0016491">
    <property type="term" value="F:oxidoreductase activity"/>
    <property type="evidence" value="ECO:0007669"/>
    <property type="project" value="InterPro"/>
</dbReference>
<accession>X1S2C4</accession>
<organism evidence="2">
    <name type="scientific">marine sediment metagenome</name>
    <dbReference type="NCBI Taxonomy" id="412755"/>
    <lineage>
        <taxon>unclassified sequences</taxon>
        <taxon>metagenomes</taxon>
        <taxon>ecological metagenomes</taxon>
    </lineage>
</organism>
<feature type="domain" description="FAD-binding FR-type" evidence="1">
    <location>
        <begin position="6"/>
        <end position="95"/>
    </location>
</feature>
<dbReference type="InterPro" id="IPR017938">
    <property type="entry name" value="Riboflavin_synthase-like_b-brl"/>
</dbReference>
<comment type="caution">
    <text evidence="2">The sequence shown here is derived from an EMBL/GenBank/DDBJ whole genome shotgun (WGS) entry which is preliminary data.</text>
</comment>
<dbReference type="AlphaFoldDB" id="X1S2C4"/>
<proteinExistence type="predicted"/>
<evidence type="ECO:0000313" key="2">
    <source>
        <dbReference type="EMBL" id="GAI87202.1"/>
    </source>
</evidence>
<evidence type="ECO:0000259" key="1">
    <source>
        <dbReference type="PROSITE" id="PS51384"/>
    </source>
</evidence>
<reference evidence="2" key="1">
    <citation type="journal article" date="2014" name="Front. Microbiol.">
        <title>High frequency of phylogenetically diverse reductive dehalogenase-homologous genes in deep subseafloor sedimentary metagenomes.</title>
        <authorList>
            <person name="Kawai M."/>
            <person name="Futagami T."/>
            <person name="Toyoda A."/>
            <person name="Takaki Y."/>
            <person name="Nishi S."/>
            <person name="Hori S."/>
            <person name="Arai W."/>
            <person name="Tsubouchi T."/>
            <person name="Morono Y."/>
            <person name="Uchiyama I."/>
            <person name="Ito T."/>
            <person name="Fujiyama A."/>
            <person name="Inagaki F."/>
            <person name="Takami H."/>
        </authorList>
    </citation>
    <scope>NUCLEOTIDE SEQUENCE</scope>
    <source>
        <strain evidence="2">Expedition CK06-06</strain>
    </source>
</reference>
<gene>
    <name evidence="2" type="ORF">S12H4_15404</name>
</gene>
<dbReference type="InterPro" id="IPR050353">
    <property type="entry name" value="PyrK_electron_transfer"/>
</dbReference>
<dbReference type="SUPFAM" id="SSF63380">
    <property type="entry name" value="Riboflavin synthase domain-like"/>
    <property type="match status" value="1"/>
</dbReference>